<gene>
    <name evidence="1" type="ORF">S01H1_86170</name>
</gene>
<evidence type="ECO:0000313" key="1">
    <source>
        <dbReference type="EMBL" id="GAG46107.1"/>
    </source>
</evidence>
<name>X0YFX3_9ZZZZ</name>
<protein>
    <recommendedName>
        <fullName evidence="2">Amidohydrolase-related domain-containing protein</fullName>
    </recommendedName>
</protein>
<sequence>TKDTGGTVINGLELPLSVLEKLYWKNANRIYMA</sequence>
<dbReference type="EMBL" id="BARS01059543">
    <property type="protein sequence ID" value="GAG46107.1"/>
    <property type="molecule type" value="Genomic_DNA"/>
</dbReference>
<comment type="caution">
    <text evidence="1">The sequence shown here is derived from an EMBL/GenBank/DDBJ whole genome shotgun (WGS) entry which is preliminary data.</text>
</comment>
<accession>X0YFX3</accession>
<proteinExistence type="predicted"/>
<reference evidence="1" key="1">
    <citation type="journal article" date="2014" name="Front. Microbiol.">
        <title>High frequency of phylogenetically diverse reductive dehalogenase-homologous genes in deep subseafloor sedimentary metagenomes.</title>
        <authorList>
            <person name="Kawai M."/>
            <person name="Futagami T."/>
            <person name="Toyoda A."/>
            <person name="Takaki Y."/>
            <person name="Nishi S."/>
            <person name="Hori S."/>
            <person name="Arai W."/>
            <person name="Tsubouchi T."/>
            <person name="Morono Y."/>
            <person name="Uchiyama I."/>
            <person name="Ito T."/>
            <person name="Fujiyama A."/>
            <person name="Inagaki F."/>
            <person name="Takami H."/>
        </authorList>
    </citation>
    <scope>NUCLEOTIDE SEQUENCE</scope>
    <source>
        <strain evidence="1">Expedition CK06-06</strain>
    </source>
</reference>
<organism evidence="1">
    <name type="scientific">marine sediment metagenome</name>
    <dbReference type="NCBI Taxonomy" id="412755"/>
    <lineage>
        <taxon>unclassified sequences</taxon>
        <taxon>metagenomes</taxon>
        <taxon>ecological metagenomes</taxon>
    </lineage>
</organism>
<evidence type="ECO:0008006" key="2">
    <source>
        <dbReference type="Google" id="ProtNLM"/>
    </source>
</evidence>
<feature type="non-terminal residue" evidence="1">
    <location>
        <position position="1"/>
    </location>
</feature>
<dbReference type="AlphaFoldDB" id="X0YFX3"/>